<organism evidence="2 3">
    <name type="scientific">Spirosoma montaniterrae</name>
    <dbReference type="NCBI Taxonomy" id="1178516"/>
    <lineage>
        <taxon>Bacteria</taxon>
        <taxon>Pseudomonadati</taxon>
        <taxon>Bacteroidota</taxon>
        <taxon>Cytophagia</taxon>
        <taxon>Cytophagales</taxon>
        <taxon>Cytophagaceae</taxon>
        <taxon>Spirosoma</taxon>
    </lineage>
</organism>
<keyword evidence="1" id="KW-1133">Transmembrane helix</keyword>
<evidence type="ECO:0000313" key="3">
    <source>
        <dbReference type="Proteomes" id="UP000187941"/>
    </source>
</evidence>
<dbReference type="AlphaFoldDB" id="A0A1P9WZ77"/>
<dbReference type="Proteomes" id="UP000187941">
    <property type="component" value="Chromosome"/>
</dbReference>
<dbReference type="STRING" id="1178516.AWR27_15935"/>
<dbReference type="EMBL" id="CP014263">
    <property type="protein sequence ID" value="AQG80686.1"/>
    <property type="molecule type" value="Genomic_DNA"/>
</dbReference>
<name>A0A1P9WZ77_9BACT</name>
<gene>
    <name evidence="2" type="ORF">AWR27_15935</name>
</gene>
<dbReference type="KEGG" id="smon:AWR27_15935"/>
<keyword evidence="3" id="KW-1185">Reference proteome</keyword>
<evidence type="ECO:0000256" key="1">
    <source>
        <dbReference type="SAM" id="Phobius"/>
    </source>
</evidence>
<evidence type="ECO:0000313" key="2">
    <source>
        <dbReference type="EMBL" id="AQG80686.1"/>
    </source>
</evidence>
<keyword evidence="1" id="KW-0472">Membrane</keyword>
<keyword evidence="1" id="KW-0812">Transmembrane</keyword>
<proteinExistence type="predicted"/>
<sequence>MENNYIFWGLASLVISILTFLLFRFFIKNKRKALVYWLVYTAIHYTCVGLLLWVIGPELWQ</sequence>
<feature type="transmembrane region" description="Helical" evidence="1">
    <location>
        <begin position="34"/>
        <end position="55"/>
    </location>
</feature>
<protein>
    <submittedName>
        <fullName evidence="2">Uncharacterized protein</fullName>
    </submittedName>
</protein>
<reference evidence="2 3" key="1">
    <citation type="submission" date="2016-01" db="EMBL/GenBank/DDBJ databases">
        <authorList>
            <person name="Oliw E.H."/>
        </authorList>
    </citation>
    <scope>NUCLEOTIDE SEQUENCE [LARGE SCALE GENOMIC DNA]</scope>
    <source>
        <strain evidence="2 3">DY10</strain>
    </source>
</reference>
<feature type="transmembrane region" description="Helical" evidence="1">
    <location>
        <begin position="6"/>
        <end position="27"/>
    </location>
</feature>
<accession>A0A1P9WZ77</accession>